<sequence length="270" mass="30629">TSAGAAAPSAGGDVAVQFEACLTSTEKLHAIEQELNYLLSNIDEFLKRLSYRNVNTEEVCFTRVVPAFLKTSQPFFNYLESTARNRSPGQPLMAQEIRSKLLQFSQQLCSRTEHLVLTYASHGYLTLDESDPLCHSHFHIGECEVNNIELSIFRYCQPTPLVTLTRTGLYKRMRWNVKRNPTIQAEGEDENNRTEVVTQEVEGEQGARKVGGKQGITTEYYYLCHENVILVEGEPLEEKDRKPGEEPLLMWSVGKWEPIYTDSGTEDISE</sequence>
<dbReference type="Pfam" id="PF11771">
    <property type="entry name" value="DUF3314"/>
    <property type="match status" value="1"/>
</dbReference>
<dbReference type="EMBL" id="QNUK01000006">
    <property type="protein sequence ID" value="KAF5909232.1"/>
    <property type="molecule type" value="Genomic_DNA"/>
</dbReference>
<accession>A0A8J4UXE6</accession>
<proteinExistence type="predicted"/>
<dbReference type="OrthoDB" id="9933945at2759"/>
<dbReference type="InterPro" id="IPR021748">
    <property type="entry name" value="DUF3314"/>
</dbReference>
<name>A0A8J4UXE6_CLAMG</name>
<dbReference type="PANTHER" id="PTHR36292">
    <property type="entry name" value="UPF0575 PROTEIN C19ORF67"/>
    <property type="match status" value="1"/>
</dbReference>
<evidence type="ECO:0000313" key="1">
    <source>
        <dbReference type="EMBL" id="KAF5909232.1"/>
    </source>
</evidence>
<dbReference type="AlphaFoldDB" id="A0A8J4UXE6"/>
<organism evidence="1 2">
    <name type="scientific">Clarias magur</name>
    <name type="common">Asian catfish</name>
    <name type="synonym">Macropteronotus magur</name>
    <dbReference type="NCBI Taxonomy" id="1594786"/>
    <lineage>
        <taxon>Eukaryota</taxon>
        <taxon>Metazoa</taxon>
        <taxon>Chordata</taxon>
        <taxon>Craniata</taxon>
        <taxon>Vertebrata</taxon>
        <taxon>Euteleostomi</taxon>
        <taxon>Actinopterygii</taxon>
        <taxon>Neopterygii</taxon>
        <taxon>Teleostei</taxon>
        <taxon>Ostariophysi</taxon>
        <taxon>Siluriformes</taxon>
        <taxon>Clariidae</taxon>
        <taxon>Clarias</taxon>
    </lineage>
</organism>
<feature type="non-terminal residue" evidence="1">
    <location>
        <position position="270"/>
    </location>
</feature>
<keyword evidence="2" id="KW-1185">Reference proteome</keyword>
<protein>
    <submittedName>
        <fullName evidence="1">UPF0575 protein C19orf67</fullName>
    </submittedName>
</protein>
<dbReference type="PANTHER" id="PTHR36292:SF1">
    <property type="entry name" value="UPF0575 PROTEIN C19ORF67"/>
    <property type="match status" value="1"/>
</dbReference>
<comment type="caution">
    <text evidence="1">The sequence shown here is derived from an EMBL/GenBank/DDBJ whole genome shotgun (WGS) entry which is preliminary data.</text>
</comment>
<evidence type="ECO:0000313" key="2">
    <source>
        <dbReference type="Proteomes" id="UP000727407"/>
    </source>
</evidence>
<reference evidence="1" key="1">
    <citation type="submission" date="2020-07" db="EMBL/GenBank/DDBJ databases">
        <title>Clarias magur genome sequencing, assembly and annotation.</title>
        <authorList>
            <person name="Kushwaha B."/>
            <person name="Kumar R."/>
            <person name="Das P."/>
            <person name="Joshi C.G."/>
            <person name="Kumar D."/>
            <person name="Nagpure N.S."/>
            <person name="Pandey M."/>
            <person name="Agarwal S."/>
            <person name="Srivastava S."/>
            <person name="Singh M."/>
            <person name="Sahoo L."/>
            <person name="Jayasankar P."/>
            <person name="Meher P.K."/>
            <person name="Koringa P.G."/>
            <person name="Iquebal M.A."/>
            <person name="Das S.P."/>
            <person name="Bit A."/>
            <person name="Patnaik S."/>
            <person name="Patel N."/>
            <person name="Shah T.M."/>
            <person name="Hinsu A."/>
            <person name="Jena J.K."/>
        </authorList>
    </citation>
    <scope>NUCLEOTIDE SEQUENCE</scope>
    <source>
        <strain evidence="1">CIFAMagur01</strain>
        <tissue evidence="1">Testis</tissue>
    </source>
</reference>
<feature type="non-terminal residue" evidence="1">
    <location>
        <position position="1"/>
    </location>
</feature>
<gene>
    <name evidence="1" type="ORF">DAT39_001042</name>
</gene>
<dbReference type="Proteomes" id="UP000727407">
    <property type="component" value="Unassembled WGS sequence"/>
</dbReference>